<protein>
    <recommendedName>
        <fullName evidence="3">malate dehydrogenase</fullName>
        <ecNumber evidence="3">1.1.1.37</ecNumber>
    </recommendedName>
</protein>
<gene>
    <name evidence="13" type="ORF">BSAL_65465</name>
</gene>
<dbReference type="FunFam" id="3.90.110.10:FF:000001">
    <property type="entry name" value="Malate dehydrogenase"/>
    <property type="match status" value="1"/>
</dbReference>
<dbReference type="InterPro" id="IPR022383">
    <property type="entry name" value="Lactate/malate_DH_C"/>
</dbReference>
<evidence type="ECO:0000259" key="12">
    <source>
        <dbReference type="Pfam" id="PF02866"/>
    </source>
</evidence>
<evidence type="ECO:0000313" key="13">
    <source>
        <dbReference type="EMBL" id="CUF75085.1"/>
    </source>
</evidence>
<feature type="binding site" evidence="9">
    <location>
        <begin position="8"/>
        <end position="14"/>
    </location>
    <ligand>
        <name>NAD(+)</name>
        <dbReference type="ChEBI" id="CHEBI:57540"/>
    </ligand>
</feature>
<dbReference type="Pfam" id="PF02866">
    <property type="entry name" value="Ldh_1_C"/>
    <property type="match status" value="1"/>
</dbReference>
<feature type="binding site" evidence="9">
    <location>
        <position position="109"/>
    </location>
    <ligand>
        <name>NAD(+)</name>
        <dbReference type="ChEBI" id="CHEBI:57540"/>
    </ligand>
</feature>
<dbReference type="InterPro" id="IPR036291">
    <property type="entry name" value="NAD(P)-bd_dom_sf"/>
</dbReference>
<dbReference type="PIRSF" id="PIRSF000102">
    <property type="entry name" value="Lac_mal_DH"/>
    <property type="match status" value="1"/>
</dbReference>
<feature type="domain" description="Lactate/malate dehydrogenase N-terminal" evidence="11">
    <location>
        <begin position="100"/>
        <end position="160"/>
    </location>
</feature>
<comment type="subunit">
    <text evidence="2">Homodimer.</text>
</comment>
<keyword evidence="4" id="KW-0816">Tricarboxylic acid cycle</keyword>
<evidence type="ECO:0000256" key="1">
    <source>
        <dbReference type="ARBA" id="ARBA00008824"/>
    </source>
</evidence>
<comment type="catalytic activity">
    <reaction evidence="7">
        <text>(S)-malate + NAD(+) = oxaloacetate + NADH + H(+)</text>
        <dbReference type="Rhea" id="RHEA:21432"/>
        <dbReference type="ChEBI" id="CHEBI:15378"/>
        <dbReference type="ChEBI" id="CHEBI:15589"/>
        <dbReference type="ChEBI" id="CHEBI:16452"/>
        <dbReference type="ChEBI" id="CHEBI:57540"/>
        <dbReference type="ChEBI" id="CHEBI:57945"/>
        <dbReference type="EC" id="1.1.1.37"/>
    </reaction>
</comment>
<dbReference type="GO" id="GO:0006099">
    <property type="term" value="P:tricarboxylic acid cycle"/>
    <property type="evidence" value="ECO:0007669"/>
    <property type="project" value="UniProtKB-KW"/>
</dbReference>
<dbReference type="VEuPathDB" id="TriTrypDB:BSAL_03425"/>
<evidence type="ECO:0000256" key="8">
    <source>
        <dbReference type="PIRSR" id="PIRSR000102-1"/>
    </source>
</evidence>
<dbReference type="OrthoDB" id="755699at2759"/>
<organism evidence="13 14">
    <name type="scientific">Bodo saltans</name>
    <name type="common">Flagellated protozoan</name>
    <dbReference type="NCBI Taxonomy" id="75058"/>
    <lineage>
        <taxon>Eukaryota</taxon>
        <taxon>Discoba</taxon>
        <taxon>Euglenozoa</taxon>
        <taxon>Kinetoplastea</taxon>
        <taxon>Metakinetoplastina</taxon>
        <taxon>Eubodonida</taxon>
        <taxon>Bodonidae</taxon>
        <taxon>Bodo</taxon>
    </lineage>
</organism>
<proteinExistence type="inferred from homology"/>
<dbReference type="GO" id="GO:0030060">
    <property type="term" value="F:L-malate dehydrogenase (NAD+) activity"/>
    <property type="evidence" value="ECO:0007669"/>
    <property type="project" value="UniProtKB-EC"/>
</dbReference>
<evidence type="ECO:0000256" key="9">
    <source>
        <dbReference type="PIRSR" id="PIRSR000102-3"/>
    </source>
</evidence>
<dbReference type="EMBL" id="CYKH01000397">
    <property type="protein sequence ID" value="CUF75085.1"/>
    <property type="molecule type" value="Genomic_DNA"/>
</dbReference>
<feature type="active site" description="Proton acceptor" evidence="8">
    <location>
        <position position="191"/>
    </location>
</feature>
<sequence>MVNVCVIGAAGGIGQPLSLLLALGLPNKTTLSLYDVAGAAGVAADISHIDRDITIKWANGKLPTVPADPEMKKIAQGVDLFVGAWTCSLSSLVSPASLAMSRDDLFNVNAGIVLDVVKTCASVSPKACFAIVTNPVNSTVPIAANVLKSLGCYDKNKLFGVSTLDIVRATRFINDERTPLNVATVPVVGGHSDVTIVPLFSQLAVGKEIAPGRITELTKRVQDAGTEVVQAKAGKGSATLSMAAAGARFALWIVDGLLGLSNPLVYSYVDTDGSQDTKFLAIPVVLGRNGIQQRLGLGKITATEEELLKIAKKAVTTNISKGEAFAKSKL</sequence>
<dbReference type="FunFam" id="3.40.50.720:FF:000268">
    <property type="entry name" value="Malate dehydrogenase"/>
    <property type="match status" value="1"/>
</dbReference>
<evidence type="ECO:0000259" key="11">
    <source>
        <dbReference type="Pfam" id="PF00056"/>
    </source>
</evidence>
<evidence type="ECO:0000256" key="2">
    <source>
        <dbReference type="ARBA" id="ARBA00011738"/>
    </source>
</evidence>
<evidence type="ECO:0000256" key="3">
    <source>
        <dbReference type="ARBA" id="ARBA00012995"/>
    </source>
</evidence>
<feature type="domain" description="Lactate/malate dehydrogenase N-terminal" evidence="11">
    <location>
        <begin position="3"/>
        <end position="53"/>
    </location>
</feature>
<dbReference type="EC" id="1.1.1.37" evidence="3"/>
<dbReference type="SUPFAM" id="SSF56327">
    <property type="entry name" value="LDH C-terminal domain-like"/>
    <property type="match status" value="1"/>
</dbReference>
<evidence type="ECO:0000313" key="14">
    <source>
        <dbReference type="Proteomes" id="UP000051952"/>
    </source>
</evidence>
<keyword evidence="14" id="KW-1185">Reference proteome</keyword>
<accession>A0A0S4ITJ4</accession>
<evidence type="ECO:0000256" key="5">
    <source>
        <dbReference type="ARBA" id="ARBA00023002"/>
    </source>
</evidence>
<evidence type="ECO:0000256" key="4">
    <source>
        <dbReference type="ARBA" id="ARBA00022532"/>
    </source>
</evidence>
<feature type="domain" description="Lactate/malate dehydrogenase C-terminal" evidence="12">
    <location>
        <begin position="163"/>
        <end position="325"/>
    </location>
</feature>
<evidence type="ECO:0000256" key="7">
    <source>
        <dbReference type="ARBA" id="ARBA00048313"/>
    </source>
</evidence>
<dbReference type="Gene3D" id="3.90.110.10">
    <property type="entry name" value="Lactate dehydrogenase/glycoside hydrolase, family 4, C-terminal"/>
    <property type="match status" value="1"/>
</dbReference>
<dbReference type="PANTHER" id="PTHR11540">
    <property type="entry name" value="MALATE AND LACTATE DEHYDROGENASE"/>
    <property type="match status" value="1"/>
</dbReference>
<dbReference type="InterPro" id="IPR010097">
    <property type="entry name" value="Malate_DH_type1"/>
</dbReference>
<feature type="binding site" evidence="9">
    <location>
        <begin position="132"/>
        <end position="134"/>
    </location>
    <ligand>
        <name>NAD(+)</name>
        <dbReference type="ChEBI" id="CHEBI:57540"/>
    </ligand>
</feature>
<comment type="similarity">
    <text evidence="1">Belongs to the LDH/MDH superfamily. MDH type 1 family.</text>
</comment>
<dbReference type="Proteomes" id="UP000051952">
    <property type="component" value="Unassembled WGS sequence"/>
</dbReference>
<feature type="binding site" evidence="9">
    <location>
        <position position="242"/>
    </location>
    <ligand>
        <name>NAD(+)</name>
        <dbReference type="ChEBI" id="CHEBI:57540"/>
    </ligand>
</feature>
<dbReference type="GO" id="GO:0019752">
    <property type="term" value="P:carboxylic acid metabolic process"/>
    <property type="evidence" value="ECO:0007669"/>
    <property type="project" value="InterPro"/>
</dbReference>
<dbReference type="OMA" id="TCFINEA"/>
<keyword evidence="5 10" id="KW-0560">Oxidoreductase</keyword>
<name>A0A0S4ITJ4_BODSA</name>
<dbReference type="Gene3D" id="3.40.50.720">
    <property type="entry name" value="NAD(P)-binding Rossmann-like Domain"/>
    <property type="match status" value="1"/>
</dbReference>
<keyword evidence="6 9" id="KW-0520">NAD</keyword>
<dbReference type="GO" id="GO:0005737">
    <property type="term" value="C:cytoplasm"/>
    <property type="evidence" value="ECO:0007669"/>
    <property type="project" value="TreeGrafter"/>
</dbReference>
<dbReference type="NCBIfam" id="TIGR01772">
    <property type="entry name" value="MDH_euk_gproteo"/>
    <property type="match status" value="1"/>
</dbReference>
<evidence type="ECO:0000256" key="10">
    <source>
        <dbReference type="RuleBase" id="RU003369"/>
    </source>
</evidence>
<evidence type="ECO:0000256" key="6">
    <source>
        <dbReference type="ARBA" id="ARBA00023027"/>
    </source>
</evidence>
<dbReference type="InterPro" id="IPR001557">
    <property type="entry name" value="L-lactate/malate_DH"/>
</dbReference>
<dbReference type="Pfam" id="PF00056">
    <property type="entry name" value="Ldh_1_N"/>
    <property type="match status" value="2"/>
</dbReference>
<dbReference type="SUPFAM" id="SSF51735">
    <property type="entry name" value="NAD(P)-binding Rossmann-fold domains"/>
    <property type="match status" value="1"/>
</dbReference>
<dbReference type="AlphaFoldDB" id="A0A0S4ITJ4"/>
<feature type="binding site" evidence="9">
    <location>
        <position position="35"/>
    </location>
    <ligand>
        <name>NAD(+)</name>
        <dbReference type="ChEBI" id="CHEBI:57540"/>
    </ligand>
</feature>
<dbReference type="InterPro" id="IPR001236">
    <property type="entry name" value="Lactate/malate_DH_N"/>
</dbReference>
<reference evidence="14" key="1">
    <citation type="submission" date="2015-09" db="EMBL/GenBank/DDBJ databases">
        <authorList>
            <consortium name="Pathogen Informatics"/>
        </authorList>
    </citation>
    <scope>NUCLEOTIDE SEQUENCE [LARGE SCALE GENOMIC DNA]</scope>
    <source>
        <strain evidence="14">Lake Konstanz</strain>
    </source>
</reference>
<dbReference type="PANTHER" id="PTHR11540:SF18">
    <property type="entry name" value="MALATE DEHYDROGENASE"/>
    <property type="match status" value="1"/>
</dbReference>
<dbReference type="InterPro" id="IPR015955">
    <property type="entry name" value="Lactate_DH/Glyco_Ohase_4_C"/>
</dbReference>